<dbReference type="InParanoid" id="K4A223"/>
<dbReference type="OMA" id="AKKELYF"/>
<keyword evidence="2" id="KW-0472">Membrane</keyword>
<evidence type="ECO:0000256" key="2">
    <source>
        <dbReference type="SAM" id="Phobius"/>
    </source>
</evidence>
<keyword evidence="2" id="KW-1133">Transmembrane helix</keyword>
<dbReference type="EMBL" id="AGNK02001331">
    <property type="status" value="NOT_ANNOTATED_CDS"/>
    <property type="molecule type" value="Genomic_DNA"/>
</dbReference>
<evidence type="ECO:0000313" key="4">
    <source>
        <dbReference type="Proteomes" id="UP000004995"/>
    </source>
</evidence>
<dbReference type="Gramene" id="KQL26592">
    <property type="protein sequence ID" value="KQL26592"/>
    <property type="gene ID" value="SETIT_032920mg"/>
</dbReference>
<dbReference type="AlphaFoldDB" id="K4A223"/>
<feature type="region of interest" description="Disordered" evidence="1">
    <location>
        <begin position="1"/>
        <end position="55"/>
    </location>
</feature>
<proteinExistence type="predicted"/>
<reference evidence="4" key="1">
    <citation type="journal article" date="2012" name="Nat. Biotechnol.">
        <title>Reference genome sequence of the model plant Setaria.</title>
        <authorList>
            <person name="Bennetzen J.L."/>
            <person name="Schmutz J."/>
            <person name="Wang H."/>
            <person name="Percifield R."/>
            <person name="Hawkins J."/>
            <person name="Pontaroli A.C."/>
            <person name="Estep M."/>
            <person name="Feng L."/>
            <person name="Vaughn J.N."/>
            <person name="Grimwood J."/>
            <person name="Jenkins J."/>
            <person name="Barry K."/>
            <person name="Lindquist E."/>
            <person name="Hellsten U."/>
            <person name="Deshpande S."/>
            <person name="Wang X."/>
            <person name="Wu X."/>
            <person name="Mitros T."/>
            <person name="Triplett J."/>
            <person name="Yang X."/>
            <person name="Ye C.Y."/>
            <person name="Mauro-Herrera M."/>
            <person name="Wang L."/>
            <person name="Li P."/>
            <person name="Sharma M."/>
            <person name="Sharma R."/>
            <person name="Ronald P.C."/>
            <person name="Panaud O."/>
            <person name="Kellogg E.A."/>
            <person name="Brutnell T.P."/>
            <person name="Doust A.N."/>
            <person name="Tuskan G.A."/>
            <person name="Rokhsar D."/>
            <person name="Devos K.M."/>
        </authorList>
    </citation>
    <scope>NUCLEOTIDE SEQUENCE [LARGE SCALE GENOMIC DNA]</scope>
    <source>
        <strain evidence="4">cv. Yugu1</strain>
    </source>
</reference>
<reference evidence="3" key="2">
    <citation type="submission" date="2018-08" db="UniProtKB">
        <authorList>
            <consortium name="EnsemblPlants"/>
        </authorList>
    </citation>
    <scope>IDENTIFICATION</scope>
    <source>
        <strain evidence="3">Yugu1</strain>
    </source>
</reference>
<sequence length="155" mass="15524">MASAAPGSHPTAVEAPPPTGTAPRRVTLVLPVRGGGRRSGRRCGAEEPAPKPTEMATAEAVVGNHESLGAKLDRLKEHAKDVASRHPVAGAAAVIAVGAVGAYLLWPVAAPAVAMMKAPGAGGALISRATFLAKKKLYFKLLHSAGAAAAVAAMV</sequence>
<name>K4A223_SETIT</name>
<dbReference type="EnsemblPlants" id="KQL26592">
    <property type="protein sequence ID" value="KQL26592"/>
    <property type="gene ID" value="SETIT_032920mg"/>
</dbReference>
<dbReference type="eggNOG" id="ENOG502R4CU">
    <property type="taxonomic scope" value="Eukaryota"/>
</dbReference>
<evidence type="ECO:0000313" key="3">
    <source>
        <dbReference type="EnsemblPlants" id="KQL26592"/>
    </source>
</evidence>
<dbReference type="PANTHER" id="PTHR33333:SF21">
    <property type="entry name" value="EGG APPARATUS-1 PROTEIN"/>
    <property type="match status" value="1"/>
</dbReference>
<feature type="transmembrane region" description="Helical" evidence="2">
    <location>
        <begin position="88"/>
        <end position="106"/>
    </location>
</feature>
<dbReference type="HOGENOM" id="CLU_1698522_0_0_1"/>
<keyword evidence="2" id="KW-0812">Transmembrane</keyword>
<evidence type="ECO:0000256" key="1">
    <source>
        <dbReference type="SAM" id="MobiDB-lite"/>
    </source>
</evidence>
<dbReference type="PANTHER" id="PTHR33333">
    <property type="entry name" value="ERYTHROCYTE MEMBRANE PROTEIN 1-LIKE"/>
    <property type="match status" value="1"/>
</dbReference>
<dbReference type="Proteomes" id="UP000004995">
    <property type="component" value="Unassembled WGS sequence"/>
</dbReference>
<dbReference type="InterPro" id="IPR039926">
    <property type="entry name" value="Egg_app_1"/>
</dbReference>
<organism evidence="3 4">
    <name type="scientific">Setaria italica</name>
    <name type="common">Foxtail millet</name>
    <name type="synonym">Panicum italicum</name>
    <dbReference type="NCBI Taxonomy" id="4555"/>
    <lineage>
        <taxon>Eukaryota</taxon>
        <taxon>Viridiplantae</taxon>
        <taxon>Streptophyta</taxon>
        <taxon>Embryophyta</taxon>
        <taxon>Tracheophyta</taxon>
        <taxon>Spermatophyta</taxon>
        <taxon>Magnoliopsida</taxon>
        <taxon>Liliopsida</taxon>
        <taxon>Poales</taxon>
        <taxon>Poaceae</taxon>
        <taxon>PACMAD clade</taxon>
        <taxon>Panicoideae</taxon>
        <taxon>Panicodae</taxon>
        <taxon>Paniceae</taxon>
        <taxon>Cenchrinae</taxon>
        <taxon>Setaria</taxon>
    </lineage>
</organism>
<keyword evidence="4" id="KW-1185">Reference proteome</keyword>
<protein>
    <submittedName>
        <fullName evidence="3">Uncharacterized protein</fullName>
    </submittedName>
</protein>
<accession>K4A223</accession>